<feature type="domain" description="HAMP" evidence="7">
    <location>
        <begin position="206"/>
        <end position="258"/>
    </location>
</feature>
<evidence type="ECO:0000259" key="6">
    <source>
        <dbReference type="PROSITE" id="PS50111"/>
    </source>
</evidence>
<keyword evidence="9" id="KW-1185">Reference proteome</keyword>
<evidence type="ECO:0000256" key="5">
    <source>
        <dbReference type="SAM" id="Phobius"/>
    </source>
</evidence>
<dbReference type="InterPro" id="IPR004090">
    <property type="entry name" value="Chemotax_Me-accpt_rcpt"/>
</dbReference>
<gene>
    <name evidence="8" type="ORF">AX018_10516</name>
</gene>
<comment type="similarity">
    <text evidence="3">Belongs to the methyl-accepting chemotaxis (MCP) protein family.</text>
</comment>
<proteinExistence type="inferred from homology"/>
<dbReference type="FunFam" id="1.10.287.950:FF:000001">
    <property type="entry name" value="Methyl-accepting chemotaxis sensory transducer"/>
    <property type="match status" value="1"/>
</dbReference>
<dbReference type="EMBL" id="QLTA01000051">
    <property type="protein sequence ID" value="RAR76248.1"/>
    <property type="molecule type" value="Genomic_DNA"/>
</dbReference>
<keyword evidence="5" id="KW-0812">Transmembrane</keyword>
<dbReference type="PROSITE" id="PS50885">
    <property type="entry name" value="HAMP"/>
    <property type="match status" value="1"/>
</dbReference>
<dbReference type="InterPro" id="IPR033462">
    <property type="entry name" value="Cache_3-Cache_2"/>
</dbReference>
<dbReference type="InterPro" id="IPR051310">
    <property type="entry name" value="MCP_chemotaxis"/>
</dbReference>
<dbReference type="GO" id="GO:0004888">
    <property type="term" value="F:transmembrane signaling receptor activity"/>
    <property type="evidence" value="ECO:0007669"/>
    <property type="project" value="InterPro"/>
</dbReference>
<dbReference type="Pfam" id="PF17201">
    <property type="entry name" value="Cache_3-Cache_2"/>
    <property type="match status" value="1"/>
</dbReference>
<accession>A0A328YQC3</accession>
<dbReference type="AlphaFoldDB" id="A0A328YQC3"/>
<dbReference type="GO" id="GO:0006935">
    <property type="term" value="P:chemotaxis"/>
    <property type="evidence" value="ECO:0007669"/>
    <property type="project" value="InterPro"/>
</dbReference>
<keyword evidence="4" id="KW-0807">Transducer</keyword>
<name>A0A328YQC3_9BURK</name>
<evidence type="ECO:0000256" key="4">
    <source>
        <dbReference type="PROSITE-ProRule" id="PRU00284"/>
    </source>
</evidence>
<dbReference type="PANTHER" id="PTHR43531:SF14">
    <property type="entry name" value="METHYL-ACCEPTING CHEMOTAXIS PROTEIN I-RELATED"/>
    <property type="match status" value="1"/>
</dbReference>
<dbReference type="RefSeq" id="WP_245951717.1">
    <property type="nucleotide sequence ID" value="NZ_CBCSGC010000016.1"/>
</dbReference>
<dbReference type="SMART" id="SM00283">
    <property type="entry name" value="MA"/>
    <property type="match status" value="1"/>
</dbReference>
<comment type="subcellular location">
    <subcellularLocation>
        <location evidence="1">Membrane</location>
    </subcellularLocation>
</comment>
<keyword evidence="5" id="KW-0472">Membrane</keyword>
<dbReference type="Pfam" id="PF00015">
    <property type="entry name" value="MCPsignal"/>
    <property type="match status" value="1"/>
</dbReference>
<dbReference type="InterPro" id="IPR029151">
    <property type="entry name" value="Sensor-like_sf"/>
</dbReference>
<feature type="transmembrane region" description="Helical" evidence="5">
    <location>
        <begin position="159"/>
        <end position="178"/>
    </location>
</feature>
<dbReference type="CDD" id="cd06225">
    <property type="entry name" value="HAMP"/>
    <property type="match status" value="1"/>
</dbReference>
<dbReference type="InterPro" id="IPR003660">
    <property type="entry name" value="HAMP_dom"/>
</dbReference>
<keyword evidence="5" id="KW-1133">Transmembrane helix</keyword>
<dbReference type="Gene3D" id="1.10.287.950">
    <property type="entry name" value="Methyl-accepting chemotaxis protein"/>
    <property type="match status" value="1"/>
</dbReference>
<evidence type="ECO:0000256" key="3">
    <source>
        <dbReference type="ARBA" id="ARBA00029447"/>
    </source>
</evidence>
<sequence>MAMLPGSLTRRIDAAARRFADEHAGAFSLEPAEAGGQPPRLRCGGRVLNGDFGPIDRFTEQTGVRATVFARQGQDFVRVATSVRKQDGERAIGTQLDRSHPAYRALVAGRAYAGYATVFGRQNMTRYDPVRDAGGQVVGVLYVGLDVSGMPALGAAARLALSVVAAQYALGAVAWWLLPPLPAAWLAVSVALPPLVAALVYGLAWRGITAPVAEGCAAAQRIAAGDLTTQMHVARRDEVGQMLQAVNGIGVGLTGLVTQVRQGAEGLRVATREIAEGNGDLATRTEQQAGEVNAAASALEQLTATVAQNAEHARQVNQLMGTVSGASERSSEAVERVVSTMTGIREDAHRIRDIIGIIDSIAFQTNILALNAAVEAARAGEQGRGFAVVASEVRALAQRSSGAAREIRTLIAASVERVDAGGGLVENARASMQGISGSIAEVTHLIAGIATASGQQSSGIEGIHQSVGRIEQMTQQNAALVEEAAAAALRMREQAAGLADATAKFKTAA</sequence>
<evidence type="ECO:0000313" key="9">
    <source>
        <dbReference type="Proteomes" id="UP000248856"/>
    </source>
</evidence>
<keyword evidence="2" id="KW-0488">Methylation</keyword>
<dbReference type="Proteomes" id="UP000248856">
    <property type="component" value="Unassembled WGS sequence"/>
</dbReference>
<protein>
    <submittedName>
        <fullName evidence="8">Methyl-accepting chemotaxis protein-2 (Aspartate sensor receptor)</fullName>
    </submittedName>
</protein>
<dbReference type="PANTHER" id="PTHR43531">
    <property type="entry name" value="PROTEIN ICFG"/>
    <property type="match status" value="1"/>
</dbReference>
<organism evidence="8 9">
    <name type="scientific">Paracidovorax anthurii</name>
    <dbReference type="NCBI Taxonomy" id="78229"/>
    <lineage>
        <taxon>Bacteria</taxon>
        <taxon>Pseudomonadati</taxon>
        <taxon>Pseudomonadota</taxon>
        <taxon>Betaproteobacteria</taxon>
        <taxon>Burkholderiales</taxon>
        <taxon>Comamonadaceae</taxon>
        <taxon>Paracidovorax</taxon>
    </lineage>
</organism>
<reference evidence="8 9" key="1">
    <citation type="submission" date="2018-06" db="EMBL/GenBank/DDBJ databases">
        <title>Genomic Encyclopedia of Archaeal and Bacterial Type Strains, Phase II (KMG-II): from individual species to whole genera.</title>
        <authorList>
            <person name="Goeker M."/>
        </authorList>
    </citation>
    <scope>NUCLEOTIDE SEQUENCE [LARGE SCALE GENOMIC DNA]</scope>
    <source>
        <strain evidence="8 9">CFPB 3232</strain>
    </source>
</reference>
<dbReference type="Pfam" id="PF00672">
    <property type="entry name" value="HAMP"/>
    <property type="match status" value="1"/>
</dbReference>
<dbReference type="PROSITE" id="PS50111">
    <property type="entry name" value="CHEMOTAXIS_TRANSDUC_2"/>
    <property type="match status" value="1"/>
</dbReference>
<feature type="domain" description="Methyl-accepting transducer" evidence="6">
    <location>
        <begin position="263"/>
        <end position="492"/>
    </location>
</feature>
<dbReference type="SMART" id="SM00304">
    <property type="entry name" value="HAMP"/>
    <property type="match status" value="1"/>
</dbReference>
<dbReference type="SUPFAM" id="SSF103190">
    <property type="entry name" value="Sensory domain-like"/>
    <property type="match status" value="1"/>
</dbReference>
<dbReference type="GO" id="GO:0005886">
    <property type="term" value="C:plasma membrane"/>
    <property type="evidence" value="ECO:0007669"/>
    <property type="project" value="TreeGrafter"/>
</dbReference>
<dbReference type="GO" id="GO:0007165">
    <property type="term" value="P:signal transduction"/>
    <property type="evidence" value="ECO:0007669"/>
    <property type="project" value="UniProtKB-KW"/>
</dbReference>
<feature type="transmembrane region" description="Helical" evidence="5">
    <location>
        <begin position="184"/>
        <end position="204"/>
    </location>
</feature>
<dbReference type="SUPFAM" id="SSF58104">
    <property type="entry name" value="Methyl-accepting chemotaxis protein (MCP) signaling domain"/>
    <property type="match status" value="1"/>
</dbReference>
<dbReference type="InterPro" id="IPR004089">
    <property type="entry name" value="MCPsignal_dom"/>
</dbReference>
<evidence type="ECO:0000256" key="1">
    <source>
        <dbReference type="ARBA" id="ARBA00004370"/>
    </source>
</evidence>
<evidence type="ECO:0000256" key="2">
    <source>
        <dbReference type="ARBA" id="ARBA00022481"/>
    </source>
</evidence>
<evidence type="ECO:0000259" key="7">
    <source>
        <dbReference type="PROSITE" id="PS50885"/>
    </source>
</evidence>
<keyword evidence="8" id="KW-0675">Receptor</keyword>
<dbReference type="PRINTS" id="PR00260">
    <property type="entry name" value="CHEMTRNSDUCR"/>
</dbReference>
<comment type="caution">
    <text evidence="8">The sequence shown here is derived from an EMBL/GenBank/DDBJ whole genome shotgun (WGS) entry which is preliminary data.</text>
</comment>
<evidence type="ECO:0000313" key="8">
    <source>
        <dbReference type="EMBL" id="RAR76248.1"/>
    </source>
</evidence>